<dbReference type="PANTHER" id="PTHR44177">
    <property type="entry name" value="TETRATRICOPEPTIDE REPEAT PROTEIN 8"/>
    <property type="match status" value="1"/>
</dbReference>
<sequence>MALEMDPLLHALSYFRRRKFQLCSDLCSQVLEKEPGDQAAWCLKMRALTEMVYVDEIEVDQEGIAEMMLDENAIAQVARKLHLYLLQNILQEAIHDTNIPFQCSFLFSLQLICEMSGCYQLNQWFPKWAVPPPGERWDALGGR</sequence>
<dbReference type="GO" id="GO:1905515">
    <property type="term" value="P:non-motile cilium assembly"/>
    <property type="evidence" value="ECO:0007669"/>
    <property type="project" value="InterPro"/>
</dbReference>
<keyword evidence="2" id="KW-1185">Reference proteome</keyword>
<proteinExistence type="predicted"/>
<dbReference type="Proteomes" id="UP000694406">
    <property type="component" value="Unplaced"/>
</dbReference>
<dbReference type="GO" id="GO:0036064">
    <property type="term" value="C:ciliary basal body"/>
    <property type="evidence" value="ECO:0007669"/>
    <property type="project" value="TreeGrafter"/>
</dbReference>
<accession>A0A8C5RBE5</accession>
<dbReference type="GO" id="GO:0097730">
    <property type="term" value="C:non-motile cilium"/>
    <property type="evidence" value="ECO:0007669"/>
    <property type="project" value="TreeGrafter"/>
</dbReference>
<dbReference type="Ensembl" id="ENSLLTT00000000309.1">
    <property type="protein sequence ID" value="ENSLLTP00000000303.1"/>
    <property type="gene ID" value="ENSLLTG00000000222.1"/>
</dbReference>
<dbReference type="PANTHER" id="PTHR44177:SF1">
    <property type="entry name" value="TETRATRICOPEPTIDE REPEAT PROTEIN 8"/>
    <property type="match status" value="1"/>
</dbReference>
<dbReference type="GeneTree" id="ENSGT00940000156816"/>
<reference evidence="1" key="2">
    <citation type="submission" date="2025-09" db="UniProtKB">
        <authorList>
            <consortium name="Ensembl"/>
        </authorList>
    </citation>
    <scope>IDENTIFICATION</scope>
</reference>
<evidence type="ECO:0000313" key="1">
    <source>
        <dbReference type="Ensembl" id="ENSLLTP00000000303.1"/>
    </source>
</evidence>
<evidence type="ECO:0000313" key="2">
    <source>
        <dbReference type="Proteomes" id="UP000694406"/>
    </source>
</evidence>
<reference evidence="1" key="1">
    <citation type="submission" date="2025-08" db="UniProtKB">
        <authorList>
            <consortium name="Ensembl"/>
        </authorList>
    </citation>
    <scope>IDENTIFICATION</scope>
</reference>
<dbReference type="AlphaFoldDB" id="A0A8C5RBE5"/>
<organism evidence="1 2">
    <name type="scientific">Laticauda laticaudata</name>
    <name type="common">Blue-ringed sea krait</name>
    <name type="synonym">Blue-lipped sea krait</name>
    <dbReference type="NCBI Taxonomy" id="8630"/>
    <lineage>
        <taxon>Eukaryota</taxon>
        <taxon>Metazoa</taxon>
        <taxon>Chordata</taxon>
        <taxon>Craniata</taxon>
        <taxon>Vertebrata</taxon>
        <taxon>Euteleostomi</taxon>
        <taxon>Lepidosauria</taxon>
        <taxon>Squamata</taxon>
        <taxon>Bifurcata</taxon>
        <taxon>Unidentata</taxon>
        <taxon>Episquamata</taxon>
        <taxon>Toxicofera</taxon>
        <taxon>Serpentes</taxon>
        <taxon>Colubroidea</taxon>
        <taxon>Elapidae</taxon>
        <taxon>Laticaudinae</taxon>
        <taxon>Laticauda</taxon>
    </lineage>
</organism>
<dbReference type="GO" id="GO:0034464">
    <property type="term" value="C:BBSome"/>
    <property type="evidence" value="ECO:0007669"/>
    <property type="project" value="InterPro"/>
</dbReference>
<protein>
    <submittedName>
        <fullName evidence="1">Uncharacterized protein</fullName>
    </submittedName>
</protein>
<name>A0A8C5RBE5_LATLA</name>
<dbReference type="InterPro" id="IPR028796">
    <property type="entry name" value="BBS8"/>
</dbReference>